<evidence type="ECO:0000313" key="2">
    <source>
        <dbReference type="EMBL" id="GAA3806397.1"/>
    </source>
</evidence>
<dbReference type="RefSeq" id="WP_425579577.1">
    <property type="nucleotide sequence ID" value="NZ_BAABDE010000020.1"/>
</dbReference>
<dbReference type="Proteomes" id="UP001501009">
    <property type="component" value="Unassembled WGS sequence"/>
</dbReference>
<keyword evidence="3" id="KW-1185">Reference proteome</keyword>
<reference evidence="3" key="1">
    <citation type="journal article" date="2019" name="Int. J. Syst. Evol. Microbiol.">
        <title>The Global Catalogue of Microorganisms (GCM) 10K type strain sequencing project: providing services to taxonomists for standard genome sequencing and annotation.</title>
        <authorList>
            <consortium name="The Broad Institute Genomics Platform"/>
            <consortium name="The Broad Institute Genome Sequencing Center for Infectious Disease"/>
            <person name="Wu L."/>
            <person name="Ma J."/>
        </authorList>
    </citation>
    <scope>NUCLEOTIDE SEQUENCE [LARGE SCALE GENOMIC DNA]</scope>
    <source>
        <strain evidence="3">JCM 17138</strain>
    </source>
</reference>
<proteinExistence type="predicted"/>
<evidence type="ECO:0000313" key="3">
    <source>
        <dbReference type="Proteomes" id="UP001501009"/>
    </source>
</evidence>
<evidence type="ECO:0008006" key="4">
    <source>
        <dbReference type="Google" id="ProtNLM"/>
    </source>
</evidence>
<organism evidence="2 3">
    <name type="scientific">Streptomyces coacervatus</name>
    <dbReference type="NCBI Taxonomy" id="647381"/>
    <lineage>
        <taxon>Bacteria</taxon>
        <taxon>Bacillati</taxon>
        <taxon>Actinomycetota</taxon>
        <taxon>Actinomycetes</taxon>
        <taxon>Kitasatosporales</taxon>
        <taxon>Streptomycetaceae</taxon>
        <taxon>Streptomyces</taxon>
    </lineage>
</organism>
<accession>A0ABP7I3Z5</accession>
<comment type="caution">
    <text evidence="2">The sequence shown here is derived from an EMBL/GenBank/DDBJ whole genome shotgun (WGS) entry which is preliminary data.</text>
</comment>
<sequence length="90" mass="9548">MGKSTHHGTALPADGRITFDKPLPNGEPQLRELFACLKRQGNVPGGDGRPRLWMRSRLSARPVDAPAGRTAPFQPVDGPFACGALGRASS</sequence>
<feature type="region of interest" description="Disordered" evidence="1">
    <location>
        <begin position="1"/>
        <end position="24"/>
    </location>
</feature>
<evidence type="ECO:0000256" key="1">
    <source>
        <dbReference type="SAM" id="MobiDB-lite"/>
    </source>
</evidence>
<gene>
    <name evidence="2" type="ORF">GCM10022403_045550</name>
</gene>
<protein>
    <recommendedName>
        <fullName evidence="4">Transposase</fullName>
    </recommendedName>
</protein>
<name>A0ABP7I3Z5_9ACTN</name>
<dbReference type="EMBL" id="BAABDE010000020">
    <property type="protein sequence ID" value="GAA3806397.1"/>
    <property type="molecule type" value="Genomic_DNA"/>
</dbReference>